<proteinExistence type="predicted"/>
<dbReference type="EMBL" id="BARS01011801">
    <property type="protein sequence ID" value="GAF93864.1"/>
    <property type="molecule type" value="Genomic_DNA"/>
</dbReference>
<sequence>MQKRIYGIETEYGIIFTPEGRKTLPVEKAIRFLFEKLITTEHFLNVFLENGARFYQDTGCHPEYATPECASPGQLIIYDKAGERILEDLQIYAEEKIREERIPGKLSIFKNNTDFVGNSYGCHENYLVDRDVDFYYLAEQLIPFLVTRQIYTGAGKVFQTQDGIHYCVSQRAQHIYQKISGTT</sequence>
<gene>
    <name evidence="1" type="ORF">S01H1_21315</name>
</gene>
<name>X0TKU4_9ZZZZ</name>
<comment type="caution">
    <text evidence="1">The sequence shown here is derived from an EMBL/GenBank/DDBJ whole genome shotgun (WGS) entry which is preliminary data.</text>
</comment>
<dbReference type="PANTHER" id="PTHR42307:SF3">
    <property type="entry name" value="PUP--PROTEIN LIGASE"/>
    <property type="match status" value="1"/>
</dbReference>
<evidence type="ECO:0008006" key="2">
    <source>
        <dbReference type="Google" id="ProtNLM"/>
    </source>
</evidence>
<dbReference type="PANTHER" id="PTHR42307">
    <property type="entry name" value="PUP DEAMIDASE/DEPUPYLASE"/>
    <property type="match status" value="1"/>
</dbReference>
<protein>
    <recommendedName>
        <fullName evidence="2">Pup--protein ligase</fullName>
    </recommendedName>
</protein>
<dbReference type="GO" id="GO:0019941">
    <property type="term" value="P:modification-dependent protein catabolic process"/>
    <property type="evidence" value="ECO:0007669"/>
    <property type="project" value="InterPro"/>
</dbReference>
<dbReference type="GO" id="GO:0005524">
    <property type="term" value="F:ATP binding"/>
    <property type="evidence" value="ECO:0007669"/>
    <property type="project" value="TreeGrafter"/>
</dbReference>
<dbReference type="GO" id="GO:0070490">
    <property type="term" value="P:protein pupylation"/>
    <property type="evidence" value="ECO:0007669"/>
    <property type="project" value="TreeGrafter"/>
</dbReference>
<dbReference type="AlphaFoldDB" id="X0TKU4"/>
<accession>X0TKU4</accession>
<organism evidence="1">
    <name type="scientific">marine sediment metagenome</name>
    <dbReference type="NCBI Taxonomy" id="412755"/>
    <lineage>
        <taxon>unclassified sequences</taxon>
        <taxon>metagenomes</taxon>
        <taxon>ecological metagenomes</taxon>
    </lineage>
</organism>
<dbReference type="GO" id="GO:0010498">
    <property type="term" value="P:proteasomal protein catabolic process"/>
    <property type="evidence" value="ECO:0007669"/>
    <property type="project" value="InterPro"/>
</dbReference>
<evidence type="ECO:0000313" key="1">
    <source>
        <dbReference type="EMBL" id="GAF93864.1"/>
    </source>
</evidence>
<reference evidence="1" key="1">
    <citation type="journal article" date="2014" name="Front. Microbiol.">
        <title>High frequency of phylogenetically diverse reductive dehalogenase-homologous genes in deep subseafloor sedimentary metagenomes.</title>
        <authorList>
            <person name="Kawai M."/>
            <person name="Futagami T."/>
            <person name="Toyoda A."/>
            <person name="Takaki Y."/>
            <person name="Nishi S."/>
            <person name="Hori S."/>
            <person name="Arai W."/>
            <person name="Tsubouchi T."/>
            <person name="Morono Y."/>
            <person name="Uchiyama I."/>
            <person name="Ito T."/>
            <person name="Fujiyama A."/>
            <person name="Inagaki F."/>
            <person name="Takami H."/>
        </authorList>
    </citation>
    <scope>NUCLEOTIDE SEQUENCE</scope>
    <source>
        <strain evidence="1">Expedition CK06-06</strain>
    </source>
</reference>
<dbReference type="Pfam" id="PF03136">
    <property type="entry name" value="Pup_ligase"/>
    <property type="match status" value="1"/>
</dbReference>
<dbReference type="InterPro" id="IPR004347">
    <property type="entry name" value="Pup_ligase/deamidase"/>
</dbReference>
<feature type="non-terminal residue" evidence="1">
    <location>
        <position position="183"/>
    </location>
</feature>